<feature type="region of interest" description="Disordered" evidence="5">
    <location>
        <begin position="61"/>
        <end position="85"/>
    </location>
</feature>
<dbReference type="SUPFAM" id="SSF57850">
    <property type="entry name" value="RING/U-box"/>
    <property type="match status" value="1"/>
</dbReference>
<organism evidence="7 8">
    <name type="scientific">Steinernema carpocapsae</name>
    <name type="common">Entomopathogenic nematode</name>
    <dbReference type="NCBI Taxonomy" id="34508"/>
    <lineage>
        <taxon>Eukaryota</taxon>
        <taxon>Metazoa</taxon>
        <taxon>Ecdysozoa</taxon>
        <taxon>Nematoda</taxon>
        <taxon>Chromadorea</taxon>
        <taxon>Rhabditida</taxon>
        <taxon>Tylenchina</taxon>
        <taxon>Panagrolaimomorpha</taxon>
        <taxon>Strongyloidoidea</taxon>
        <taxon>Steinernematidae</taxon>
        <taxon>Steinernema</taxon>
    </lineage>
</organism>
<dbReference type="Gene3D" id="3.30.160.60">
    <property type="entry name" value="Classic Zinc Finger"/>
    <property type="match status" value="1"/>
</dbReference>
<dbReference type="SMART" id="SM00184">
    <property type="entry name" value="RING"/>
    <property type="match status" value="1"/>
</dbReference>
<keyword evidence="2 4" id="KW-0863">Zinc-finger</keyword>
<dbReference type="SUPFAM" id="SSF57845">
    <property type="entry name" value="B-box zinc-binding domain"/>
    <property type="match status" value="1"/>
</dbReference>
<dbReference type="InterPro" id="IPR047153">
    <property type="entry name" value="TRIM45/56/19-like"/>
</dbReference>
<gene>
    <name evidence="7" type="ORF">L596_028488</name>
</gene>
<dbReference type="SMART" id="SM00336">
    <property type="entry name" value="BBOX"/>
    <property type="match status" value="2"/>
</dbReference>
<dbReference type="PROSITE" id="PS50119">
    <property type="entry name" value="ZF_BBOX"/>
    <property type="match status" value="2"/>
</dbReference>
<dbReference type="InterPro" id="IPR013083">
    <property type="entry name" value="Znf_RING/FYVE/PHD"/>
</dbReference>
<dbReference type="Proteomes" id="UP000298663">
    <property type="component" value="Unassembled WGS sequence"/>
</dbReference>
<feature type="domain" description="B box-type" evidence="6">
    <location>
        <begin position="242"/>
        <end position="283"/>
    </location>
</feature>
<dbReference type="Pfam" id="PF00643">
    <property type="entry name" value="zf-B_box"/>
    <property type="match status" value="2"/>
</dbReference>
<evidence type="ECO:0000256" key="5">
    <source>
        <dbReference type="SAM" id="MobiDB-lite"/>
    </source>
</evidence>
<protein>
    <recommendedName>
        <fullName evidence="6">B box-type domain-containing protein</fullName>
    </recommendedName>
</protein>
<dbReference type="AlphaFoldDB" id="A0A4U5LYM4"/>
<accession>A0A4U5LYM4</accession>
<dbReference type="Gene3D" id="4.10.830.40">
    <property type="match status" value="1"/>
</dbReference>
<dbReference type="GO" id="GO:0061630">
    <property type="term" value="F:ubiquitin protein ligase activity"/>
    <property type="evidence" value="ECO:0007669"/>
    <property type="project" value="TreeGrafter"/>
</dbReference>
<feature type="region of interest" description="Disordered" evidence="5">
    <location>
        <begin position="1"/>
        <end position="46"/>
    </location>
</feature>
<dbReference type="PANTHER" id="PTHR25462:SF296">
    <property type="entry name" value="MEIOTIC P26, ISOFORM F"/>
    <property type="match status" value="1"/>
</dbReference>
<dbReference type="PANTHER" id="PTHR25462">
    <property type="entry name" value="BONUS, ISOFORM C-RELATED"/>
    <property type="match status" value="1"/>
</dbReference>
<dbReference type="InterPro" id="IPR000315">
    <property type="entry name" value="Znf_B-box"/>
</dbReference>
<dbReference type="GO" id="GO:0005654">
    <property type="term" value="C:nucleoplasm"/>
    <property type="evidence" value="ECO:0007669"/>
    <property type="project" value="TreeGrafter"/>
</dbReference>
<dbReference type="GO" id="GO:0008270">
    <property type="term" value="F:zinc ion binding"/>
    <property type="evidence" value="ECO:0007669"/>
    <property type="project" value="UniProtKB-KW"/>
</dbReference>
<dbReference type="InterPro" id="IPR017907">
    <property type="entry name" value="Znf_RING_CS"/>
</dbReference>
<evidence type="ECO:0000256" key="2">
    <source>
        <dbReference type="ARBA" id="ARBA00022771"/>
    </source>
</evidence>
<feature type="domain" description="B box-type" evidence="6">
    <location>
        <begin position="180"/>
        <end position="227"/>
    </location>
</feature>
<evidence type="ECO:0000313" key="7">
    <source>
        <dbReference type="EMBL" id="TKR61370.1"/>
    </source>
</evidence>
<keyword evidence="3" id="KW-0862">Zinc</keyword>
<name>A0A4U5LYM4_STECR</name>
<reference evidence="7 8" key="1">
    <citation type="journal article" date="2015" name="Genome Biol.">
        <title>Comparative genomics of Steinernema reveals deeply conserved gene regulatory networks.</title>
        <authorList>
            <person name="Dillman A.R."/>
            <person name="Macchietto M."/>
            <person name="Porter C.F."/>
            <person name="Rogers A."/>
            <person name="Williams B."/>
            <person name="Antoshechkin I."/>
            <person name="Lee M.M."/>
            <person name="Goodwin Z."/>
            <person name="Lu X."/>
            <person name="Lewis E.E."/>
            <person name="Goodrich-Blair H."/>
            <person name="Stock S.P."/>
            <person name="Adams B.J."/>
            <person name="Sternberg P.W."/>
            <person name="Mortazavi A."/>
        </authorList>
    </citation>
    <scope>NUCLEOTIDE SEQUENCE [LARGE SCALE GENOMIC DNA]</scope>
    <source>
        <strain evidence="7 8">ALL</strain>
    </source>
</reference>
<dbReference type="STRING" id="34508.A0A4U5LYM4"/>
<evidence type="ECO:0000256" key="4">
    <source>
        <dbReference type="PROSITE-ProRule" id="PRU00024"/>
    </source>
</evidence>
<dbReference type="EMBL" id="AZBU02000011">
    <property type="protein sequence ID" value="TKR61370.1"/>
    <property type="molecule type" value="Genomic_DNA"/>
</dbReference>
<evidence type="ECO:0000259" key="6">
    <source>
        <dbReference type="PROSITE" id="PS50119"/>
    </source>
</evidence>
<reference evidence="7 8" key="2">
    <citation type="journal article" date="2019" name="G3 (Bethesda)">
        <title>Hybrid Assembly of the Genome of the Entomopathogenic Nematode Steinernema carpocapsae Identifies the X-Chromosome.</title>
        <authorList>
            <person name="Serra L."/>
            <person name="Macchietto M."/>
            <person name="Macias-Munoz A."/>
            <person name="McGill C.J."/>
            <person name="Rodriguez I.M."/>
            <person name="Rodriguez B."/>
            <person name="Murad R."/>
            <person name="Mortazavi A."/>
        </authorList>
    </citation>
    <scope>NUCLEOTIDE SEQUENCE [LARGE SCALE GENOMIC DNA]</scope>
    <source>
        <strain evidence="7 8">ALL</strain>
    </source>
</reference>
<dbReference type="Gene3D" id="3.30.40.10">
    <property type="entry name" value="Zinc/RING finger domain, C3HC4 (zinc finger)"/>
    <property type="match status" value="1"/>
</dbReference>
<keyword evidence="1" id="KW-0479">Metal-binding</keyword>
<dbReference type="InterPro" id="IPR001841">
    <property type="entry name" value="Znf_RING"/>
</dbReference>
<keyword evidence="8" id="KW-1185">Reference proteome</keyword>
<evidence type="ECO:0000256" key="1">
    <source>
        <dbReference type="ARBA" id="ARBA00022723"/>
    </source>
</evidence>
<dbReference type="OrthoDB" id="342730at2759"/>
<proteinExistence type="predicted"/>
<evidence type="ECO:0000256" key="3">
    <source>
        <dbReference type="ARBA" id="ARBA00022833"/>
    </source>
</evidence>
<sequence>MGESKSATAEEDMNPVGGGAVGVAEEDAGEPRRNSQPGQEHPGLLDIDVNAGNEFFLESGSERSLSNCSPLQKELDQNEAPTPPMVQNGDFCPTAIAISERSPRVLDCLHSMCEDCIIAQLDGRNEKQQRRSPEEHPTPPGVIRCPVCSQDSHVGNDVRFVNDMLLDYIRLKNMANGASTGGARCQSCKSGQPAVSFCQDCRSCLCAICFNAHQDMLAFHAHNVIDLQDMARLGMPTFGYNYNMTTCTLHRQPLEKYCVQCKLALCISCLADDAHKTHEVYIMDEKARTVLCNEISGVLQYIEERASFTAQARSKIPDRITAVNAQYERCCKKIAEQFNFYAKVLEETKMKCMEVLEQKRTEHANSYNRMYEKIDQKSARIHDAVR</sequence>
<evidence type="ECO:0000313" key="8">
    <source>
        <dbReference type="Proteomes" id="UP000298663"/>
    </source>
</evidence>
<comment type="caution">
    <text evidence="7">The sequence shown here is derived from an EMBL/GenBank/DDBJ whole genome shotgun (WGS) entry which is preliminary data.</text>
</comment>
<dbReference type="PROSITE" id="PS00518">
    <property type="entry name" value="ZF_RING_1"/>
    <property type="match status" value="1"/>
</dbReference>